<dbReference type="Pfam" id="PF04548">
    <property type="entry name" value="AIG1"/>
    <property type="match status" value="2"/>
</dbReference>
<dbReference type="SUPFAM" id="SSF52540">
    <property type="entry name" value="P-loop containing nucleoside triphosphate hydrolases"/>
    <property type="match status" value="1"/>
</dbReference>
<dbReference type="InterPro" id="IPR027417">
    <property type="entry name" value="P-loop_NTPase"/>
</dbReference>
<dbReference type="PROSITE" id="PS51720">
    <property type="entry name" value="G_AIG1"/>
    <property type="match status" value="1"/>
</dbReference>
<evidence type="ECO:0000256" key="1">
    <source>
        <dbReference type="ARBA" id="ARBA00008535"/>
    </source>
</evidence>
<dbReference type="InterPro" id="IPR006703">
    <property type="entry name" value="G_AIG1"/>
</dbReference>
<evidence type="ECO:0000256" key="2">
    <source>
        <dbReference type="ARBA" id="ARBA00022741"/>
    </source>
</evidence>
<evidence type="ECO:0000313" key="5">
    <source>
        <dbReference type="Ensembl" id="ENSAPEP00000026627.1"/>
    </source>
</evidence>
<dbReference type="Gene3D" id="3.40.50.300">
    <property type="entry name" value="P-loop containing nucleotide triphosphate hydrolases"/>
    <property type="match status" value="2"/>
</dbReference>
<dbReference type="PANTHER" id="PTHR10903:SF170">
    <property type="entry name" value="GTPASE IMAP FAMILY MEMBER 7"/>
    <property type="match status" value="1"/>
</dbReference>
<dbReference type="Ensembl" id="ENSAPET00000027339.1">
    <property type="protein sequence ID" value="ENSAPEP00000026627.1"/>
    <property type="gene ID" value="ENSAPEG00000018909.1"/>
</dbReference>
<proteinExistence type="inferred from homology"/>
<evidence type="ECO:0000259" key="4">
    <source>
        <dbReference type="PROSITE" id="PS51720"/>
    </source>
</evidence>
<evidence type="ECO:0000313" key="6">
    <source>
        <dbReference type="Proteomes" id="UP000265080"/>
    </source>
</evidence>
<dbReference type="PANTHER" id="PTHR10903">
    <property type="entry name" value="GTPASE, IMAP FAMILY MEMBER-RELATED"/>
    <property type="match status" value="1"/>
</dbReference>
<dbReference type="Proteomes" id="UP000265080">
    <property type="component" value="Chromosome 3"/>
</dbReference>
<keyword evidence="6" id="KW-1185">Reference proteome</keyword>
<name>A0A3P8TU89_AMPPE</name>
<reference evidence="5 6" key="1">
    <citation type="submission" date="2018-03" db="EMBL/GenBank/DDBJ databases">
        <title>Finding Nemo's genes: A chromosome-scale reference assembly of the genome of the orange clownfish Amphiprion percula.</title>
        <authorList>
            <person name="Lehmann R."/>
        </authorList>
    </citation>
    <scope>NUCLEOTIDE SEQUENCE</scope>
</reference>
<reference evidence="5" key="2">
    <citation type="submission" date="2025-08" db="UniProtKB">
        <authorList>
            <consortium name="Ensembl"/>
        </authorList>
    </citation>
    <scope>IDENTIFICATION</scope>
</reference>
<dbReference type="GeneTree" id="ENSGT01140000282522"/>
<dbReference type="OMA" id="FTWWETH"/>
<comment type="similarity">
    <text evidence="1">Belongs to the TRAFAC class TrmE-Era-EngA-EngB-Septin-like GTPase superfamily. AIG1/Toc34/Toc159-like paraseptin GTPase family. IAN subfamily.</text>
</comment>
<sequence length="260" mass="29850">MCSTTKTSIQDKGANLRLVLVGQEKVGKSLAANTILGKKEFDSRISSRPLTLSSREVEGVVEGRGVSVLLAAVKLSSPGPHAFLLTLQLRRFTEEEQKGLQTLQTMLSPNISKYTMVPFTYGDRLEDTNVQQLIREYDNLQQLLKNCNGYCHVFNNRQMEDRRQVQRLLDKIDSISEGGHSYYRRTSEILHHRFKTSEKFRKLKKNAKMKQNRKNRTEVLKLSLLFRRRCPTKIKAALKIKAASFSRRWSETKNIFSVGV</sequence>
<keyword evidence="3" id="KW-0342">GTP-binding</keyword>
<keyword evidence="2" id="KW-0547">Nucleotide-binding</keyword>
<accession>A0A3P8TU89</accession>
<dbReference type="GO" id="GO:0005525">
    <property type="term" value="F:GTP binding"/>
    <property type="evidence" value="ECO:0007669"/>
    <property type="project" value="UniProtKB-KW"/>
</dbReference>
<dbReference type="AlphaFoldDB" id="A0A3P8TU89"/>
<dbReference type="STRING" id="161767.ENSAPEP00000026627"/>
<reference evidence="5" key="3">
    <citation type="submission" date="2025-09" db="UniProtKB">
        <authorList>
            <consortium name="Ensembl"/>
        </authorList>
    </citation>
    <scope>IDENTIFICATION</scope>
</reference>
<feature type="domain" description="AIG1-type G" evidence="4">
    <location>
        <begin position="13"/>
        <end position="191"/>
    </location>
</feature>
<dbReference type="InterPro" id="IPR045058">
    <property type="entry name" value="GIMA/IAN/Toc"/>
</dbReference>
<evidence type="ECO:0000256" key="3">
    <source>
        <dbReference type="ARBA" id="ARBA00023134"/>
    </source>
</evidence>
<protein>
    <recommendedName>
        <fullName evidence="4">AIG1-type G domain-containing protein</fullName>
    </recommendedName>
</protein>
<organism evidence="5 6">
    <name type="scientific">Amphiprion percula</name>
    <name type="common">Orange clownfish</name>
    <name type="synonym">Lutjanus percula</name>
    <dbReference type="NCBI Taxonomy" id="161767"/>
    <lineage>
        <taxon>Eukaryota</taxon>
        <taxon>Metazoa</taxon>
        <taxon>Chordata</taxon>
        <taxon>Craniata</taxon>
        <taxon>Vertebrata</taxon>
        <taxon>Euteleostomi</taxon>
        <taxon>Actinopterygii</taxon>
        <taxon>Neopterygii</taxon>
        <taxon>Teleostei</taxon>
        <taxon>Neoteleostei</taxon>
        <taxon>Acanthomorphata</taxon>
        <taxon>Ovalentaria</taxon>
        <taxon>Pomacentridae</taxon>
        <taxon>Amphiprion</taxon>
    </lineage>
</organism>